<evidence type="ECO:0000313" key="1">
    <source>
        <dbReference type="EMBL" id="BBI34191.1"/>
    </source>
</evidence>
<dbReference type="Proteomes" id="UP000289856">
    <property type="component" value="Chromosome"/>
</dbReference>
<keyword evidence="2" id="KW-1185">Reference proteome</keyword>
<evidence type="ECO:0000313" key="2">
    <source>
        <dbReference type="Proteomes" id="UP000289856"/>
    </source>
</evidence>
<gene>
    <name evidence="1" type="ORF">KCTCHS21_35900</name>
</gene>
<sequence length="50" mass="5793">MLGFSLIADVSGRKTVYSNGSYFKLLTNQNMKRGYSYEYCIIRQSKRSCN</sequence>
<dbReference type="AlphaFoldDB" id="A0A3T1D7X9"/>
<name>A0A3T1D7X9_9BACL</name>
<reference evidence="1 2" key="1">
    <citation type="submission" date="2019-01" db="EMBL/GenBank/DDBJ databases">
        <title>Complete genome sequence of Cohnella hallensis HS21 isolated from Korean fir (Abies koreana) rhizospheric soil.</title>
        <authorList>
            <person name="Jiang L."/>
            <person name="Kang S.W."/>
            <person name="Kim S."/>
            <person name="Jung J."/>
            <person name="Kim C.Y."/>
            <person name="Kim D.H."/>
            <person name="Kim S.W."/>
            <person name="Lee J."/>
        </authorList>
    </citation>
    <scope>NUCLEOTIDE SEQUENCE [LARGE SCALE GENOMIC DNA]</scope>
    <source>
        <strain evidence="1 2">HS21</strain>
    </source>
</reference>
<proteinExistence type="predicted"/>
<organism evidence="1 2">
    <name type="scientific">Cohnella abietis</name>
    <dbReference type="NCBI Taxonomy" id="2507935"/>
    <lineage>
        <taxon>Bacteria</taxon>
        <taxon>Bacillati</taxon>
        <taxon>Bacillota</taxon>
        <taxon>Bacilli</taxon>
        <taxon>Bacillales</taxon>
        <taxon>Paenibacillaceae</taxon>
        <taxon>Cohnella</taxon>
    </lineage>
</organism>
<accession>A0A3T1D7X9</accession>
<dbReference type="EMBL" id="AP019400">
    <property type="protein sequence ID" value="BBI34191.1"/>
    <property type="molecule type" value="Genomic_DNA"/>
</dbReference>
<protein>
    <submittedName>
        <fullName evidence="1">Uncharacterized protein</fullName>
    </submittedName>
</protein>
<dbReference type="KEGG" id="cohn:KCTCHS21_35900"/>